<dbReference type="Proteomes" id="UP000018890">
    <property type="component" value="Unassembled WGS sequence"/>
</dbReference>
<dbReference type="EMBL" id="BAUT01000021">
    <property type="protein sequence ID" value="GAE26286.1"/>
    <property type="molecule type" value="Genomic_DNA"/>
</dbReference>
<dbReference type="SUPFAM" id="SSF111369">
    <property type="entry name" value="HlyD-like secretion proteins"/>
    <property type="match status" value="1"/>
</dbReference>
<dbReference type="InterPro" id="IPR006143">
    <property type="entry name" value="RND_pump_MFP"/>
</dbReference>
<reference evidence="3" key="1">
    <citation type="journal article" date="2014" name="Genome Announc.">
        <title>Draft Genome Sequences of Three Alkaliphilic Bacillus Strains, Bacillus wakoensis JCM 9140T, Bacillus akibai JCM 9157T, and Bacillus hemicellulosilyticus JCM 9152T.</title>
        <authorList>
            <person name="Yuki M."/>
            <person name="Oshima K."/>
            <person name="Suda W."/>
            <person name="Oshida Y."/>
            <person name="Kitamura K."/>
            <person name="Iida T."/>
            <person name="Hattori M."/>
            <person name="Ohkuma M."/>
        </authorList>
    </citation>
    <scope>NUCLEOTIDE SEQUENCE [LARGE SCALE GENOMIC DNA]</scope>
    <source>
        <strain evidence="3">JCM 9140</strain>
    </source>
</reference>
<dbReference type="GO" id="GO:0015562">
    <property type="term" value="F:efflux transmembrane transporter activity"/>
    <property type="evidence" value="ECO:0007669"/>
    <property type="project" value="TreeGrafter"/>
</dbReference>
<dbReference type="RefSeq" id="WP_034745708.1">
    <property type="nucleotide sequence ID" value="NZ_BAUT01000021.1"/>
</dbReference>
<dbReference type="NCBIfam" id="TIGR01730">
    <property type="entry name" value="RND_mfp"/>
    <property type="match status" value="1"/>
</dbReference>
<comment type="similarity">
    <text evidence="1">Belongs to the membrane fusion protein (MFP) (TC 8.A.1) family.</text>
</comment>
<dbReference type="STRING" id="1236970.JCM9140_2335"/>
<dbReference type="Pfam" id="PF25989">
    <property type="entry name" value="YknX_C"/>
    <property type="match status" value="1"/>
</dbReference>
<evidence type="ECO:0000259" key="2">
    <source>
        <dbReference type="Pfam" id="PF25989"/>
    </source>
</evidence>
<evidence type="ECO:0000256" key="1">
    <source>
        <dbReference type="ARBA" id="ARBA00009477"/>
    </source>
</evidence>
<evidence type="ECO:0000313" key="3">
    <source>
        <dbReference type="EMBL" id="GAE26286.1"/>
    </source>
</evidence>
<organism evidence="3 4">
    <name type="scientific">Halalkalibacter wakoensis JCM 9140</name>
    <dbReference type="NCBI Taxonomy" id="1236970"/>
    <lineage>
        <taxon>Bacteria</taxon>
        <taxon>Bacillati</taxon>
        <taxon>Bacillota</taxon>
        <taxon>Bacilli</taxon>
        <taxon>Bacillales</taxon>
        <taxon>Bacillaceae</taxon>
        <taxon>Halalkalibacter</taxon>
    </lineage>
</organism>
<evidence type="ECO:0000313" key="4">
    <source>
        <dbReference type="Proteomes" id="UP000018890"/>
    </source>
</evidence>
<name>W4Q2H4_9BACI</name>
<dbReference type="OrthoDB" id="2456449at2"/>
<accession>W4Q2H4</accession>
<dbReference type="Gene3D" id="2.40.30.170">
    <property type="match status" value="1"/>
</dbReference>
<dbReference type="GO" id="GO:1990281">
    <property type="term" value="C:efflux pump complex"/>
    <property type="evidence" value="ECO:0007669"/>
    <property type="project" value="TreeGrafter"/>
</dbReference>
<dbReference type="InterPro" id="IPR058637">
    <property type="entry name" value="YknX-like_C"/>
</dbReference>
<keyword evidence="4" id="KW-1185">Reference proteome</keyword>
<sequence>MIKSPSSGEIIALDAELGELVSNQPIAQILSLDNVKVSVNVTAEQLMLFERGDVVDIRVAGQDELLSGEITYISSTSAGSGLFTVEAEINNSERSLRPGMVASILLDEILAQDSVIVPTRAILDRSGETFVYIVEDGIAVRKDVEVIRYDTDYTAVSGDVNEGNRVIIRGQNLLDDGDLVQVVEEE</sequence>
<comment type="caution">
    <text evidence="3">The sequence shown here is derived from an EMBL/GenBank/DDBJ whole genome shotgun (WGS) entry which is preliminary data.</text>
</comment>
<dbReference type="PANTHER" id="PTHR30469">
    <property type="entry name" value="MULTIDRUG RESISTANCE PROTEIN MDTA"/>
    <property type="match status" value="1"/>
</dbReference>
<dbReference type="PANTHER" id="PTHR30469:SF15">
    <property type="entry name" value="HLYD FAMILY OF SECRETION PROTEINS"/>
    <property type="match status" value="1"/>
</dbReference>
<feature type="domain" description="YknX-like C-terminal permuted SH3-like" evidence="2">
    <location>
        <begin position="116"/>
        <end position="182"/>
    </location>
</feature>
<dbReference type="AlphaFoldDB" id="W4Q2H4"/>
<protein>
    <recommendedName>
        <fullName evidence="2">YknX-like C-terminal permuted SH3-like domain-containing protein</fullName>
    </recommendedName>
</protein>
<proteinExistence type="inferred from homology"/>
<dbReference type="Gene3D" id="2.40.420.20">
    <property type="match status" value="1"/>
</dbReference>
<gene>
    <name evidence="3" type="ORF">JCM9140_2335</name>
</gene>